<comment type="similarity">
    <text evidence="2">Belongs to the ISY1 family.</text>
</comment>
<evidence type="ECO:0000256" key="3">
    <source>
        <dbReference type="ARBA" id="ARBA00023242"/>
    </source>
</evidence>
<dbReference type="GeneID" id="17283058"/>
<keyword evidence="5" id="KW-1185">Reference proteome</keyword>
<dbReference type="GO" id="GO:0005634">
    <property type="term" value="C:nucleus"/>
    <property type="evidence" value="ECO:0007669"/>
    <property type="project" value="UniProtKB-SubCell"/>
</dbReference>
<dbReference type="EnsemblProtists" id="EOD16641">
    <property type="protein sequence ID" value="EOD16641"/>
    <property type="gene ID" value="EMIHUDRAFT_50362"/>
</dbReference>
<dbReference type="PANTHER" id="PTHR13021">
    <property type="entry name" value="PRE-MRNA-SPLICING FACTOR ISY1"/>
    <property type="match status" value="1"/>
</dbReference>
<dbReference type="KEGG" id="ehx:EMIHUDRAFT_46228"/>
<dbReference type="InterPro" id="IPR037200">
    <property type="entry name" value="Isy1_sf"/>
</dbReference>
<dbReference type="SUPFAM" id="SSF140102">
    <property type="entry name" value="ISY1 domain-like"/>
    <property type="match status" value="1"/>
</dbReference>
<dbReference type="Proteomes" id="UP000013827">
    <property type="component" value="Unassembled WGS sequence"/>
</dbReference>
<dbReference type="AlphaFoldDB" id="A0A0D3IZF6"/>
<name>A0A0D3IZF6_EMIH1</name>
<protein>
    <recommendedName>
        <fullName evidence="6">Pre-mRNA-splicing factor ISY1</fullName>
    </recommendedName>
</protein>
<evidence type="ECO:0000313" key="4">
    <source>
        <dbReference type="EnsemblProtists" id="EOD16641"/>
    </source>
</evidence>
<dbReference type="FunFam" id="1.10.287.660:FF:000001">
    <property type="entry name" value="pre-mRNA-splicing factor ISY1 homolog"/>
    <property type="match status" value="1"/>
</dbReference>
<dbReference type="GO" id="GO:0000350">
    <property type="term" value="P:generation of catalytic spliceosome for second transesterification step"/>
    <property type="evidence" value="ECO:0007669"/>
    <property type="project" value="InterPro"/>
</dbReference>
<dbReference type="EnsemblProtists" id="EOD37788">
    <property type="protein sequence ID" value="EOD37788"/>
    <property type="gene ID" value="EMIHUDRAFT_46228"/>
</dbReference>
<dbReference type="eggNOG" id="KOG3068">
    <property type="taxonomic scope" value="Eukaryota"/>
</dbReference>
<dbReference type="OMA" id="ITEAEMW"/>
<comment type="subcellular location">
    <subcellularLocation>
        <location evidence="1">Nucleus</location>
    </subcellularLocation>
</comment>
<dbReference type="RefSeq" id="XP_005790217.1">
    <property type="nucleotide sequence ID" value="XM_005790160.1"/>
</dbReference>
<evidence type="ECO:0008006" key="6">
    <source>
        <dbReference type="Google" id="ProtNLM"/>
    </source>
</evidence>
<dbReference type="PaxDb" id="2903-EOD16641"/>
<evidence type="ECO:0000256" key="1">
    <source>
        <dbReference type="ARBA" id="ARBA00004123"/>
    </source>
</evidence>
<dbReference type="Gene3D" id="1.10.287.660">
    <property type="entry name" value="Helix hairpin bin"/>
    <property type="match status" value="1"/>
</dbReference>
<keyword evidence="3" id="KW-0539">Nucleus</keyword>
<evidence type="ECO:0000256" key="2">
    <source>
        <dbReference type="ARBA" id="ARBA00007002"/>
    </source>
</evidence>
<dbReference type="RefSeq" id="XP_005769070.1">
    <property type="nucleotide sequence ID" value="XM_005769013.1"/>
</dbReference>
<accession>A0A0D3IZF6</accession>
<reference evidence="5" key="1">
    <citation type="journal article" date="2013" name="Nature">
        <title>Pan genome of the phytoplankton Emiliania underpins its global distribution.</title>
        <authorList>
            <person name="Read B.A."/>
            <person name="Kegel J."/>
            <person name="Klute M.J."/>
            <person name="Kuo A."/>
            <person name="Lefebvre S.C."/>
            <person name="Maumus F."/>
            <person name="Mayer C."/>
            <person name="Miller J."/>
            <person name="Monier A."/>
            <person name="Salamov A."/>
            <person name="Young J."/>
            <person name="Aguilar M."/>
            <person name="Claverie J.M."/>
            <person name="Frickenhaus S."/>
            <person name="Gonzalez K."/>
            <person name="Herman E.K."/>
            <person name="Lin Y.C."/>
            <person name="Napier J."/>
            <person name="Ogata H."/>
            <person name="Sarno A.F."/>
            <person name="Shmutz J."/>
            <person name="Schroeder D."/>
            <person name="de Vargas C."/>
            <person name="Verret F."/>
            <person name="von Dassow P."/>
            <person name="Valentin K."/>
            <person name="Van de Peer Y."/>
            <person name="Wheeler G."/>
            <person name="Dacks J.B."/>
            <person name="Delwiche C.F."/>
            <person name="Dyhrman S.T."/>
            <person name="Glockner G."/>
            <person name="John U."/>
            <person name="Richards T."/>
            <person name="Worden A.Z."/>
            <person name="Zhang X."/>
            <person name="Grigoriev I.V."/>
            <person name="Allen A.E."/>
            <person name="Bidle K."/>
            <person name="Borodovsky M."/>
            <person name="Bowler C."/>
            <person name="Brownlee C."/>
            <person name="Cock J.M."/>
            <person name="Elias M."/>
            <person name="Gladyshev V.N."/>
            <person name="Groth M."/>
            <person name="Guda C."/>
            <person name="Hadaegh A."/>
            <person name="Iglesias-Rodriguez M.D."/>
            <person name="Jenkins J."/>
            <person name="Jones B.M."/>
            <person name="Lawson T."/>
            <person name="Leese F."/>
            <person name="Lindquist E."/>
            <person name="Lobanov A."/>
            <person name="Lomsadze A."/>
            <person name="Malik S.B."/>
            <person name="Marsh M.E."/>
            <person name="Mackinder L."/>
            <person name="Mock T."/>
            <person name="Mueller-Roeber B."/>
            <person name="Pagarete A."/>
            <person name="Parker M."/>
            <person name="Probert I."/>
            <person name="Quesneville H."/>
            <person name="Raines C."/>
            <person name="Rensing S.A."/>
            <person name="Riano-Pachon D.M."/>
            <person name="Richier S."/>
            <person name="Rokitta S."/>
            <person name="Shiraiwa Y."/>
            <person name="Soanes D.M."/>
            <person name="van der Giezen M."/>
            <person name="Wahlund T.M."/>
            <person name="Williams B."/>
            <person name="Wilson W."/>
            <person name="Wolfe G."/>
            <person name="Wurch L.L."/>
        </authorList>
    </citation>
    <scope>NUCLEOTIDE SEQUENCE</scope>
</reference>
<dbReference type="InterPro" id="IPR009360">
    <property type="entry name" value="Isy1"/>
</dbReference>
<dbReference type="KEGG" id="ehx:EMIHUDRAFT_50362"/>
<dbReference type="GeneID" id="17262791"/>
<dbReference type="InterPro" id="IPR029012">
    <property type="entry name" value="Helix_hairpin_bin_sf"/>
</dbReference>
<dbReference type="Pfam" id="PF06246">
    <property type="entry name" value="Isy1"/>
    <property type="match status" value="1"/>
</dbReference>
<dbReference type="STRING" id="2903.R1DQF7"/>
<organism evidence="4 5">
    <name type="scientific">Emiliania huxleyi (strain CCMP1516)</name>
    <dbReference type="NCBI Taxonomy" id="280463"/>
    <lineage>
        <taxon>Eukaryota</taxon>
        <taxon>Haptista</taxon>
        <taxon>Haptophyta</taxon>
        <taxon>Prymnesiophyceae</taxon>
        <taxon>Isochrysidales</taxon>
        <taxon>Noelaerhabdaceae</taxon>
        <taxon>Emiliania</taxon>
    </lineage>
</organism>
<reference evidence="4" key="2">
    <citation type="submission" date="2024-10" db="UniProtKB">
        <authorList>
            <consortium name="EnsemblProtists"/>
        </authorList>
    </citation>
    <scope>IDENTIFICATION</scope>
</reference>
<dbReference type="HOGENOM" id="CLU_163461_0_0_1"/>
<evidence type="ECO:0000313" key="5">
    <source>
        <dbReference type="Proteomes" id="UP000013827"/>
    </source>
</evidence>
<sequence>MARNEEKAQAMLNRFVVAKRDANRVDMTKRPYLASECEDVSHCEVYRGQILKELSKKVSLIQNEGLDEHRVRDLNDAINKLIREKGHWERQIKKLGG</sequence>
<proteinExistence type="inferred from homology"/>